<evidence type="ECO:0000313" key="2">
    <source>
        <dbReference type="Proteomes" id="UP000315295"/>
    </source>
</evidence>
<proteinExistence type="predicted"/>
<comment type="caution">
    <text evidence="1">The sequence shown here is derived from an EMBL/GenBank/DDBJ whole genome shotgun (WGS) entry which is preliminary data.</text>
</comment>
<dbReference type="Proteomes" id="UP000315295">
    <property type="component" value="Unassembled WGS sequence"/>
</dbReference>
<protein>
    <submittedName>
        <fullName evidence="1">Uncharacterized protein</fullName>
    </submittedName>
</protein>
<reference evidence="1 2" key="1">
    <citation type="journal article" date="2019" name="G3 (Bethesda)">
        <title>Sequencing of a Wild Apple (Malus baccata) Genome Unravels the Differences Between Cultivated and Wild Apple Species Regarding Disease Resistance and Cold Tolerance.</title>
        <authorList>
            <person name="Chen X."/>
        </authorList>
    </citation>
    <scope>NUCLEOTIDE SEQUENCE [LARGE SCALE GENOMIC DNA]</scope>
    <source>
        <strain evidence="2">cv. Shandingzi</strain>
        <tissue evidence="1">Leaves</tissue>
    </source>
</reference>
<keyword evidence="2" id="KW-1185">Reference proteome</keyword>
<dbReference type="AlphaFoldDB" id="A0A540KSU8"/>
<accession>A0A540KSU8</accession>
<dbReference type="EMBL" id="VIEB01000972">
    <property type="protein sequence ID" value="TQD77304.1"/>
    <property type="molecule type" value="Genomic_DNA"/>
</dbReference>
<evidence type="ECO:0000313" key="1">
    <source>
        <dbReference type="EMBL" id="TQD77304.1"/>
    </source>
</evidence>
<name>A0A540KSU8_MALBA</name>
<organism evidence="1 2">
    <name type="scientific">Malus baccata</name>
    <name type="common">Siberian crab apple</name>
    <name type="synonym">Pyrus baccata</name>
    <dbReference type="NCBI Taxonomy" id="106549"/>
    <lineage>
        <taxon>Eukaryota</taxon>
        <taxon>Viridiplantae</taxon>
        <taxon>Streptophyta</taxon>
        <taxon>Embryophyta</taxon>
        <taxon>Tracheophyta</taxon>
        <taxon>Spermatophyta</taxon>
        <taxon>Magnoliopsida</taxon>
        <taxon>eudicotyledons</taxon>
        <taxon>Gunneridae</taxon>
        <taxon>Pentapetalae</taxon>
        <taxon>rosids</taxon>
        <taxon>fabids</taxon>
        <taxon>Rosales</taxon>
        <taxon>Rosaceae</taxon>
        <taxon>Amygdaloideae</taxon>
        <taxon>Maleae</taxon>
        <taxon>Malus</taxon>
    </lineage>
</organism>
<gene>
    <name evidence="1" type="ORF">C1H46_037170</name>
</gene>
<sequence length="91" mass="10893">MFLKLKFTSPCKQGLLKLKLKRSYLVTPLWYLLKSSPNQINVQWKLRHGKKRYWQASDCVNRKGSVFELIFKHEKMSGAKRNQHGSYRHEQ</sequence>